<dbReference type="InterPro" id="IPR016181">
    <property type="entry name" value="Acyl_CoA_acyltransferase"/>
</dbReference>
<dbReference type="CDD" id="cd04301">
    <property type="entry name" value="NAT_SF"/>
    <property type="match status" value="1"/>
</dbReference>
<gene>
    <name evidence="4" type="ORF">DP939_08375</name>
</gene>
<evidence type="ECO:0000313" key="5">
    <source>
        <dbReference type="Proteomes" id="UP000253303"/>
    </source>
</evidence>
<name>A0A366M613_9ACTN</name>
<dbReference type="RefSeq" id="WP_113980118.1">
    <property type="nucleotide sequence ID" value="NZ_QMEY01000002.1"/>
</dbReference>
<accession>A0A366M613</accession>
<proteinExistence type="predicted"/>
<dbReference type="PROSITE" id="PS51186">
    <property type="entry name" value="GNAT"/>
    <property type="match status" value="1"/>
</dbReference>
<sequence>MTIAYEWRGRFENDALNALHADGFGHAVLQDDWWAQVNRHSLGWVCATEDGELAGFVNVAWDGGVHAFILDTLVAARHRRRGIGTELVAVAAEQARAAKCEWLHVDFDDELTDFYFSACGFRPTKAGLIPL</sequence>
<dbReference type="InterPro" id="IPR000182">
    <property type="entry name" value="GNAT_dom"/>
</dbReference>
<dbReference type="PANTHER" id="PTHR43877:SF1">
    <property type="entry name" value="ACETYLTRANSFERASE"/>
    <property type="match status" value="1"/>
</dbReference>
<organism evidence="4 5">
    <name type="scientific">Spongiactinospora rosea</name>
    <dbReference type="NCBI Taxonomy" id="2248750"/>
    <lineage>
        <taxon>Bacteria</taxon>
        <taxon>Bacillati</taxon>
        <taxon>Actinomycetota</taxon>
        <taxon>Actinomycetes</taxon>
        <taxon>Streptosporangiales</taxon>
        <taxon>Streptosporangiaceae</taxon>
        <taxon>Spongiactinospora</taxon>
    </lineage>
</organism>
<dbReference type="AlphaFoldDB" id="A0A366M613"/>
<dbReference type="GO" id="GO:0016747">
    <property type="term" value="F:acyltransferase activity, transferring groups other than amino-acyl groups"/>
    <property type="evidence" value="ECO:0007669"/>
    <property type="project" value="InterPro"/>
</dbReference>
<feature type="domain" description="N-acetyltransferase" evidence="3">
    <location>
        <begin position="1"/>
        <end position="131"/>
    </location>
</feature>
<dbReference type="InterPro" id="IPR050832">
    <property type="entry name" value="Bact_Acetyltransf"/>
</dbReference>
<keyword evidence="1 4" id="KW-0808">Transferase</keyword>
<evidence type="ECO:0000256" key="2">
    <source>
        <dbReference type="ARBA" id="ARBA00023315"/>
    </source>
</evidence>
<comment type="caution">
    <text evidence="4">The sequence shown here is derived from an EMBL/GenBank/DDBJ whole genome shotgun (WGS) entry which is preliminary data.</text>
</comment>
<dbReference type="Proteomes" id="UP000253303">
    <property type="component" value="Unassembled WGS sequence"/>
</dbReference>
<dbReference type="OrthoDB" id="4549080at2"/>
<keyword evidence="5" id="KW-1185">Reference proteome</keyword>
<evidence type="ECO:0000259" key="3">
    <source>
        <dbReference type="PROSITE" id="PS51186"/>
    </source>
</evidence>
<dbReference type="Pfam" id="PF00583">
    <property type="entry name" value="Acetyltransf_1"/>
    <property type="match status" value="1"/>
</dbReference>
<protein>
    <submittedName>
        <fullName evidence="4">GNAT family N-acetyltransferase</fullName>
    </submittedName>
</protein>
<evidence type="ECO:0000313" key="4">
    <source>
        <dbReference type="EMBL" id="RBQ21160.1"/>
    </source>
</evidence>
<dbReference type="EMBL" id="QMEY01000002">
    <property type="protein sequence ID" value="RBQ21160.1"/>
    <property type="molecule type" value="Genomic_DNA"/>
</dbReference>
<dbReference type="SUPFAM" id="SSF55729">
    <property type="entry name" value="Acyl-CoA N-acyltransferases (Nat)"/>
    <property type="match status" value="1"/>
</dbReference>
<dbReference type="PANTHER" id="PTHR43877">
    <property type="entry name" value="AMINOALKYLPHOSPHONATE N-ACETYLTRANSFERASE-RELATED-RELATED"/>
    <property type="match status" value="1"/>
</dbReference>
<keyword evidence="2" id="KW-0012">Acyltransferase</keyword>
<reference evidence="4 5" key="1">
    <citation type="submission" date="2018-06" db="EMBL/GenBank/DDBJ databases">
        <title>Sphaerisporangium craniellae sp. nov., isolated from a marine sponge in the South China Sea.</title>
        <authorList>
            <person name="Li L."/>
        </authorList>
    </citation>
    <scope>NUCLEOTIDE SEQUENCE [LARGE SCALE GENOMIC DNA]</scope>
    <source>
        <strain evidence="4 5">LHW63015</strain>
    </source>
</reference>
<dbReference type="Gene3D" id="3.40.630.30">
    <property type="match status" value="1"/>
</dbReference>
<evidence type="ECO:0000256" key="1">
    <source>
        <dbReference type="ARBA" id="ARBA00022679"/>
    </source>
</evidence>